<dbReference type="Pfam" id="PF02537">
    <property type="entry name" value="CRCB"/>
    <property type="match status" value="2"/>
</dbReference>
<name>A0A2P6TL11_CHLSO</name>
<evidence type="ECO:0000256" key="5">
    <source>
        <dbReference type="ARBA" id="ARBA00022989"/>
    </source>
</evidence>
<keyword evidence="6 10" id="KW-0472">Membrane</keyword>
<dbReference type="STRING" id="3076.A0A2P6TL11"/>
<dbReference type="GO" id="GO:0005886">
    <property type="term" value="C:plasma membrane"/>
    <property type="evidence" value="ECO:0007669"/>
    <property type="project" value="UniProtKB-SubCell"/>
</dbReference>
<feature type="transmembrane region" description="Helical" evidence="10">
    <location>
        <begin position="475"/>
        <end position="496"/>
    </location>
</feature>
<comment type="function">
    <text evidence="1">Fluoride channel required for the rapid expulsion of cytoplasmic fluoride.</text>
</comment>
<evidence type="ECO:0000256" key="8">
    <source>
        <dbReference type="ARBA" id="ARBA00035585"/>
    </source>
</evidence>
<evidence type="ECO:0000256" key="6">
    <source>
        <dbReference type="ARBA" id="ARBA00023136"/>
    </source>
</evidence>
<evidence type="ECO:0000313" key="12">
    <source>
        <dbReference type="Proteomes" id="UP000239899"/>
    </source>
</evidence>
<gene>
    <name evidence="11" type="ORF">C2E21_6467</name>
</gene>
<comment type="caution">
    <text evidence="11">The sequence shown here is derived from an EMBL/GenBank/DDBJ whole genome shotgun (WGS) entry which is preliminary data.</text>
</comment>
<keyword evidence="12" id="KW-1185">Reference proteome</keyword>
<accession>A0A2P6TL11</accession>
<feature type="region of interest" description="Disordered" evidence="9">
    <location>
        <begin position="250"/>
        <end position="321"/>
    </location>
</feature>
<feature type="transmembrane region" description="Helical" evidence="10">
    <location>
        <begin position="369"/>
        <end position="390"/>
    </location>
</feature>
<keyword evidence="5 10" id="KW-1133">Transmembrane helix</keyword>
<comment type="catalytic activity">
    <reaction evidence="8">
        <text>fluoride(in) = fluoride(out)</text>
        <dbReference type="Rhea" id="RHEA:76159"/>
        <dbReference type="ChEBI" id="CHEBI:17051"/>
    </reaction>
    <physiologicalReaction direction="left-to-right" evidence="8">
        <dbReference type="Rhea" id="RHEA:76160"/>
    </physiologicalReaction>
</comment>
<evidence type="ECO:0000256" key="4">
    <source>
        <dbReference type="ARBA" id="ARBA00022692"/>
    </source>
</evidence>
<comment type="subcellular location">
    <subcellularLocation>
        <location evidence="2">Cell membrane</location>
        <topology evidence="2">Multi-pass membrane protein</topology>
    </subcellularLocation>
</comment>
<feature type="transmembrane region" description="Helical" evidence="10">
    <location>
        <begin position="397"/>
        <end position="415"/>
    </location>
</feature>
<dbReference type="OrthoDB" id="409792at2759"/>
<dbReference type="EMBL" id="LHPG02000012">
    <property type="protein sequence ID" value="PRW44982.1"/>
    <property type="molecule type" value="Genomic_DNA"/>
</dbReference>
<feature type="transmembrane region" description="Helical" evidence="10">
    <location>
        <begin position="435"/>
        <end position="463"/>
    </location>
</feature>
<keyword evidence="4 10" id="KW-0812">Transmembrane</keyword>
<keyword evidence="3" id="KW-1003">Cell membrane</keyword>
<evidence type="ECO:0000256" key="3">
    <source>
        <dbReference type="ARBA" id="ARBA00022475"/>
    </source>
</evidence>
<sequence length="501" mass="53772">MLRKRDSAGLRLAITLIHLALWAQLGVATRAFLAKFFTLGCNGGSSWAPCLEGVWFRDLPANLLGSFIIGLFAASSSAGLAVDKALVLLPPDHPWQQNFELQIGIRTGYCGSLTTFASWNLELVTLGVVQAKWGQAVAGYFVGMCGALVAYCVGLHAALLVDRWISKDRNVLAELAQYRSKEVQYISGQLDQLDGAGEQLMEQAEPDIPRILPDPQARASLRQALSTGLELQTFQTATSSLLMEAEPDLPRITPSRISPTPSAAGAAGAAGAAAEAAEQGAGAQPSPFDAAQQPDGLRQRQHRQPSGLPPGKPSPNLLPSVAQPDQRLTAASFGESLRGYRTDGLALLLLLALTAALATGVGVQSDHEWLRTIWMCCLLGPFGCTLRWWLSRWNYKLPGALAWFPAGTFAANMLGTTTDFSLQCVLQRRGSALGYWGTLMIESVITGFNGSLTTVSTFITEVVKFADAIPDNFRAYTYTLLSLGCGFALGIAIYGWSVWAY</sequence>
<dbReference type="PANTHER" id="PTHR28259:SF1">
    <property type="entry name" value="FLUORIDE EXPORT PROTEIN 1-RELATED"/>
    <property type="match status" value="1"/>
</dbReference>
<proteinExistence type="inferred from homology"/>
<evidence type="ECO:0000256" key="2">
    <source>
        <dbReference type="ARBA" id="ARBA00004651"/>
    </source>
</evidence>
<feature type="compositionally biased region" description="Low complexity" evidence="9">
    <location>
        <begin position="263"/>
        <end position="284"/>
    </location>
</feature>
<evidence type="ECO:0000256" key="9">
    <source>
        <dbReference type="SAM" id="MobiDB-lite"/>
    </source>
</evidence>
<organism evidence="11 12">
    <name type="scientific">Chlorella sorokiniana</name>
    <name type="common">Freshwater green alga</name>
    <dbReference type="NCBI Taxonomy" id="3076"/>
    <lineage>
        <taxon>Eukaryota</taxon>
        <taxon>Viridiplantae</taxon>
        <taxon>Chlorophyta</taxon>
        <taxon>core chlorophytes</taxon>
        <taxon>Trebouxiophyceae</taxon>
        <taxon>Chlorellales</taxon>
        <taxon>Chlorellaceae</taxon>
        <taxon>Chlorella clade</taxon>
        <taxon>Chlorella</taxon>
    </lineage>
</organism>
<feature type="transmembrane region" description="Helical" evidence="10">
    <location>
        <begin position="141"/>
        <end position="161"/>
    </location>
</feature>
<evidence type="ECO:0000256" key="10">
    <source>
        <dbReference type="SAM" id="Phobius"/>
    </source>
</evidence>
<evidence type="ECO:0000256" key="1">
    <source>
        <dbReference type="ARBA" id="ARBA00002598"/>
    </source>
</evidence>
<protein>
    <submittedName>
        <fullName evidence="11">Camphor resistance family isoform 1</fullName>
    </submittedName>
</protein>
<evidence type="ECO:0000256" key="7">
    <source>
        <dbReference type="ARBA" id="ARBA00035120"/>
    </source>
</evidence>
<dbReference type="InterPro" id="IPR003691">
    <property type="entry name" value="FluC"/>
</dbReference>
<reference evidence="11 12" key="1">
    <citation type="journal article" date="2018" name="Plant J.">
        <title>Genome sequences of Chlorella sorokiniana UTEX 1602 and Micractinium conductrix SAG 241.80: implications to maltose excretion by a green alga.</title>
        <authorList>
            <person name="Arriola M.B."/>
            <person name="Velmurugan N."/>
            <person name="Zhang Y."/>
            <person name="Plunkett M.H."/>
            <person name="Hondzo H."/>
            <person name="Barney B.M."/>
        </authorList>
    </citation>
    <scope>NUCLEOTIDE SEQUENCE [LARGE SCALE GENOMIC DNA]</scope>
    <source>
        <strain evidence="12">UTEX 1602</strain>
    </source>
</reference>
<dbReference type="AlphaFoldDB" id="A0A2P6TL11"/>
<dbReference type="Proteomes" id="UP000239899">
    <property type="component" value="Unassembled WGS sequence"/>
</dbReference>
<comment type="similarity">
    <text evidence="7">Belongs to the fluoride channel Fluc/FEX (TC 1.A.43) family.</text>
</comment>
<feature type="transmembrane region" description="Helical" evidence="10">
    <location>
        <begin position="345"/>
        <end position="363"/>
    </location>
</feature>
<dbReference type="GO" id="GO:1903425">
    <property type="term" value="F:fluoride transmembrane transporter activity"/>
    <property type="evidence" value="ECO:0007669"/>
    <property type="project" value="TreeGrafter"/>
</dbReference>
<dbReference type="PANTHER" id="PTHR28259">
    <property type="entry name" value="FLUORIDE EXPORT PROTEIN 1-RELATED"/>
    <property type="match status" value="1"/>
</dbReference>
<evidence type="ECO:0000313" key="11">
    <source>
        <dbReference type="EMBL" id="PRW44982.1"/>
    </source>
</evidence>